<evidence type="ECO:0000313" key="2">
    <source>
        <dbReference type="Proteomes" id="UP000321026"/>
    </source>
</evidence>
<comment type="caution">
    <text evidence="1">The sequence shown here is derived from an EMBL/GenBank/DDBJ whole genome shotgun (WGS) entry which is preliminary data.</text>
</comment>
<dbReference type="Proteomes" id="UP000321026">
    <property type="component" value="Unassembled WGS sequence"/>
</dbReference>
<evidence type="ECO:0000313" key="1">
    <source>
        <dbReference type="EMBL" id="TXG78876.1"/>
    </source>
</evidence>
<accession>A0A5C7JEH0</accession>
<proteinExistence type="predicted"/>
<protein>
    <submittedName>
        <fullName evidence="1">Uncharacterized protein</fullName>
    </submittedName>
</protein>
<gene>
    <name evidence="1" type="ORF">E6Q11_00205</name>
</gene>
<dbReference type="AlphaFoldDB" id="A0A5C7JEH0"/>
<dbReference type="EMBL" id="SSDS01000003">
    <property type="protein sequence ID" value="TXG78876.1"/>
    <property type="molecule type" value="Genomic_DNA"/>
</dbReference>
<name>A0A5C7JEH0_9BACT</name>
<reference evidence="1 2" key="1">
    <citation type="submission" date="2018-09" db="EMBL/GenBank/DDBJ databases">
        <title>Metagenome Assembled Genomes from an Advanced Water Purification Facility.</title>
        <authorList>
            <person name="Stamps B.W."/>
            <person name="Spear J.R."/>
        </authorList>
    </citation>
    <scope>NUCLEOTIDE SEQUENCE [LARGE SCALE GENOMIC DNA]</scope>
    <source>
        <strain evidence="1">Bin_63_2</strain>
    </source>
</reference>
<sequence length="104" mass="11673">MMPCFQQPHDDIIANMSPSDASKAILFDHDMHHVVVENMASSVLTPTYQSFMSCLGSDATLAYSVLTQEQQELFNQRVNHIVDLQRRLVDAANDFTGWVESLDG</sequence>
<organism evidence="1 2">
    <name type="scientific">Candidatus Dojkabacteria bacterium</name>
    <dbReference type="NCBI Taxonomy" id="2099670"/>
    <lineage>
        <taxon>Bacteria</taxon>
        <taxon>Candidatus Dojkabacteria</taxon>
    </lineage>
</organism>